<accession>A0A835M0L6</accession>
<organism evidence="2 3">
    <name type="scientific">Coptis chinensis</name>
    <dbReference type="NCBI Taxonomy" id="261450"/>
    <lineage>
        <taxon>Eukaryota</taxon>
        <taxon>Viridiplantae</taxon>
        <taxon>Streptophyta</taxon>
        <taxon>Embryophyta</taxon>
        <taxon>Tracheophyta</taxon>
        <taxon>Spermatophyta</taxon>
        <taxon>Magnoliopsida</taxon>
        <taxon>Ranunculales</taxon>
        <taxon>Ranunculaceae</taxon>
        <taxon>Coptidoideae</taxon>
        <taxon>Coptis</taxon>
    </lineage>
</organism>
<dbReference type="SMART" id="SM00256">
    <property type="entry name" value="FBOX"/>
    <property type="match status" value="1"/>
</dbReference>
<dbReference type="PANTHER" id="PTHR31672:SF13">
    <property type="entry name" value="F-BOX PROTEIN CPR30-LIKE"/>
    <property type="match status" value="1"/>
</dbReference>
<gene>
    <name evidence="2" type="ORF">IFM89_018954</name>
</gene>
<dbReference type="PANTHER" id="PTHR31672">
    <property type="entry name" value="BNACNNG10540D PROTEIN"/>
    <property type="match status" value="1"/>
</dbReference>
<comment type="caution">
    <text evidence="2">The sequence shown here is derived from an EMBL/GenBank/DDBJ whole genome shotgun (WGS) entry which is preliminary data.</text>
</comment>
<dbReference type="AlphaFoldDB" id="A0A835M0L6"/>
<dbReference type="InterPro" id="IPR050796">
    <property type="entry name" value="SCF_F-box_component"/>
</dbReference>
<dbReference type="Gene3D" id="1.20.1280.50">
    <property type="match status" value="1"/>
</dbReference>
<dbReference type="PROSITE" id="PS50181">
    <property type="entry name" value="FBOX"/>
    <property type="match status" value="1"/>
</dbReference>
<keyword evidence="3" id="KW-1185">Reference proteome</keyword>
<proteinExistence type="predicted"/>
<dbReference type="EMBL" id="JADFTS010000003">
    <property type="protein sequence ID" value="KAF9614515.1"/>
    <property type="molecule type" value="Genomic_DNA"/>
</dbReference>
<dbReference type="CDD" id="cd22157">
    <property type="entry name" value="F-box_AtFBW1-like"/>
    <property type="match status" value="1"/>
</dbReference>
<dbReference type="InterPro" id="IPR036047">
    <property type="entry name" value="F-box-like_dom_sf"/>
</dbReference>
<dbReference type="InterPro" id="IPR001810">
    <property type="entry name" value="F-box_dom"/>
</dbReference>
<name>A0A835M0L6_9MAGN</name>
<dbReference type="OrthoDB" id="1939210at2759"/>
<dbReference type="SUPFAM" id="SSF81383">
    <property type="entry name" value="F-box domain"/>
    <property type="match status" value="1"/>
</dbReference>
<evidence type="ECO:0000313" key="2">
    <source>
        <dbReference type="EMBL" id="KAF9614515.1"/>
    </source>
</evidence>
<feature type="domain" description="F-box" evidence="1">
    <location>
        <begin position="9"/>
        <end position="55"/>
    </location>
</feature>
<reference evidence="2 3" key="1">
    <citation type="submission" date="2020-10" db="EMBL/GenBank/DDBJ databases">
        <title>The Coptis chinensis genome and diversification of protoberbering-type alkaloids.</title>
        <authorList>
            <person name="Wang B."/>
            <person name="Shu S."/>
            <person name="Song C."/>
            <person name="Liu Y."/>
        </authorList>
    </citation>
    <scope>NUCLEOTIDE SEQUENCE [LARGE SCALE GENOMIC DNA]</scope>
    <source>
        <strain evidence="2">HL-2020</strain>
        <tissue evidence="2">Leaf</tissue>
    </source>
</reference>
<protein>
    <recommendedName>
        <fullName evidence="1">F-box domain-containing protein</fullName>
    </recommendedName>
</protein>
<evidence type="ECO:0000259" key="1">
    <source>
        <dbReference type="PROSITE" id="PS50181"/>
    </source>
</evidence>
<dbReference type="Pfam" id="PF00646">
    <property type="entry name" value="F-box"/>
    <property type="match status" value="1"/>
</dbReference>
<dbReference type="Proteomes" id="UP000631114">
    <property type="component" value="Unassembled WGS sequence"/>
</dbReference>
<evidence type="ECO:0000313" key="3">
    <source>
        <dbReference type="Proteomes" id="UP000631114"/>
    </source>
</evidence>
<sequence length="404" mass="47382">MATFKRLSRVGVAWLPDEIISNILLRVPTTDIIRFKSVSKSWLSLISNPIFAEEVLGRSNQHPEDEQGEEIILKTINKDRKYEYYYSSINTQTDKRPKKLFFASKDGANLNDLSLIYSCNYLLLFRNKYHPNQLYIYNFITALFVALPPAKYDGVRWALAYDPRIRKYKVYGICTRRKFLTLTQGESDWKEVNIHTRSSRLKSLTELLLVNEELHWLALDFYDHELVYYIVAINVETSELRSTILPPYYAEPPPLEREGHYLLTAGIKWELLSLTIVTNDEIKIFVLQGMDNNYRWNNVQWFGAGTIDLKYYLLGKKPEIFLNNFLSTDVCVIAARDDDGEDFPNNVKLVVHHEDQLFFSDTENKEWKPILFLSKDQKLCRQYLFRINSYGTPLRRPPAEPFDV</sequence>